<name>A0A934J3Y2_9BACL</name>
<organism evidence="1 2">
    <name type="scientific">Paenibacillus roseus</name>
    <dbReference type="NCBI Taxonomy" id="2798579"/>
    <lineage>
        <taxon>Bacteria</taxon>
        <taxon>Bacillati</taxon>
        <taxon>Bacillota</taxon>
        <taxon>Bacilli</taxon>
        <taxon>Bacillales</taxon>
        <taxon>Paenibacillaceae</taxon>
        <taxon>Paenibacillus</taxon>
    </lineage>
</organism>
<dbReference type="EMBL" id="JAELUP010000117">
    <property type="protein sequence ID" value="MBJ6364292.1"/>
    <property type="molecule type" value="Genomic_DNA"/>
</dbReference>
<evidence type="ECO:0000313" key="1">
    <source>
        <dbReference type="EMBL" id="MBJ6364292.1"/>
    </source>
</evidence>
<reference evidence="1" key="1">
    <citation type="submission" date="2020-12" db="EMBL/GenBank/DDBJ databases">
        <authorList>
            <person name="Huq M.A."/>
        </authorList>
    </citation>
    <scope>NUCLEOTIDE SEQUENCE</scope>
    <source>
        <strain evidence="1">MAHUQ-46</strain>
    </source>
</reference>
<accession>A0A934J3Y2</accession>
<keyword evidence="2" id="KW-1185">Reference proteome</keyword>
<dbReference type="AlphaFoldDB" id="A0A934J3Y2"/>
<sequence length="309" mass="34561">MKKKWVSYLTATVLLFTSITVVQGSYMKAASSSPPPVPSELEAQATIWKREIARQEPFQSWKTAQTDISALGPGTHSWLVNLNLDGKIVGYMIIHARPEGGYQLGEYGLGDEPLYSYQSLYRSLVQLAIIPSVSSLESGQAGKVADHVAEQIYVDPLHAVWKVEPESQSGDSKVIYVDAKTAEQLPYTDQLPKARAKSVQTPLDTTKTENVIAISHAAYLPEFDAYDSFPWLTKAPLDVLQKSLAKQLDQNKRLIFTSEPWDSALRYVWAVNSYHLWNDNQLYVGVDQNGLRYIPFNSLVSHGSFYELS</sequence>
<comment type="caution">
    <text evidence="1">The sequence shown here is derived from an EMBL/GenBank/DDBJ whole genome shotgun (WGS) entry which is preliminary data.</text>
</comment>
<dbReference type="RefSeq" id="WP_199021882.1">
    <property type="nucleotide sequence ID" value="NZ_JAELUP010000117.1"/>
</dbReference>
<protein>
    <submittedName>
        <fullName evidence="1">Uncharacterized protein</fullName>
    </submittedName>
</protein>
<proteinExistence type="predicted"/>
<evidence type="ECO:0000313" key="2">
    <source>
        <dbReference type="Proteomes" id="UP000640274"/>
    </source>
</evidence>
<dbReference type="Proteomes" id="UP000640274">
    <property type="component" value="Unassembled WGS sequence"/>
</dbReference>
<gene>
    <name evidence="1" type="ORF">JFN88_24040</name>
</gene>